<evidence type="ECO:0000313" key="3">
    <source>
        <dbReference type="EMBL" id="KAF2140112.1"/>
    </source>
</evidence>
<dbReference type="Pfam" id="PF02515">
    <property type="entry name" value="CoA_transf_3"/>
    <property type="match status" value="1"/>
</dbReference>
<evidence type="ECO:0000313" key="4">
    <source>
        <dbReference type="Proteomes" id="UP000799438"/>
    </source>
</evidence>
<sequence length="407" mass="43086">MTTPPPLTGIRVLEFAGLAPGPFAGLMLADYGATVIRIDRPTPTSHGTSTPPPPTSDLLTRRKTSIAVDMKTAAGAALIKALAARVDVLIDPFRPGVLERAGLSPREVLLPANPRLVVARLTGFRRDGPYARMAGHDINYLAVSGVLGMLGRKAHKPYAPGNLVADFAGGGAMCVVGVLMALVERARSGRGQLVEANMVDGAAYLATFLRLGTKSAWWGRPRGENLLDGGCPYYDVYATKDGQYMAVGALEAQFFSALLAGLGIDAARLPFPRDDRRAWPWLRVAFTAKFKSKTRAEWEAVFAGSDACCTPVLGQAELEAAGYAQRPAVGLRGSPGWAVGDEEKSEGEDEVADKGQGVGVEGAGWSERGLGAGEGGEEMLARWMGWSRGRQYGVEGGGLVLLHRAKL</sequence>
<feature type="region of interest" description="Disordered" evidence="2">
    <location>
        <begin position="334"/>
        <end position="372"/>
    </location>
</feature>
<dbReference type="InterPro" id="IPR023606">
    <property type="entry name" value="CoA-Trfase_III_dom_1_sf"/>
</dbReference>
<dbReference type="GO" id="GO:0003824">
    <property type="term" value="F:catalytic activity"/>
    <property type="evidence" value="ECO:0007669"/>
    <property type="project" value="InterPro"/>
</dbReference>
<proteinExistence type="inferred from homology"/>
<dbReference type="Proteomes" id="UP000799438">
    <property type="component" value="Unassembled WGS sequence"/>
</dbReference>
<reference evidence="3" key="1">
    <citation type="journal article" date="2020" name="Stud. Mycol.">
        <title>101 Dothideomycetes genomes: a test case for predicting lifestyles and emergence of pathogens.</title>
        <authorList>
            <person name="Haridas S."/>
            <person name="Albert R."/>
            <person name="Binder M."/>
            <person name="Bloem J."/>
            <person name="Labutti K."/>
            <person name="Salamov A."/>
            <person name="Andreopoulos B."/>
            <person name="Baker S."/>
            <person name="Barry K."/>
            <person name="Bills G."/>
            <person name="Bluhm B."/>
            <person name="Cannon C."/>
            <person name="Castanera R."/>
            <person name="Culley D."/>
            <person name="Daum C."/>
            <person name="Ezra D."/>
            <person name="Gonzalez J."/>
            <person name="Henrissat B."/>
            <person name="Kuo A."/>
            <person name="Liang C."/>
            <person name="Lipzen A."/>
            <person name="Lutzoni F."/>
            <person name="Magnuson J."/>
            <person name="Mondo S."/>
            <person name="Nolan M."/>
            <person name="Ohm R."/>
            <person name="Pangilinan J."/>
            <person name="Park H.-J."/>
            <person name="Ramirez L."/>
            <person name="Alfaro M."/>
            <person name="Sun H."/>
            <person name="Tritt A."/>
            <person name="Yoshinaga Y."/>
            <person name="Zwiers L.-H."/>
            <person name="Turgeon B."/>
            <person name="Goodwin S."/>
            <person name="Spatafora J."/>
            <person name="Crous P."/>
            <person name="Grigoriev I."/>
        </authorList>
    </citation>
    <scope>NUCLEOTIDE SEQUENCE</scope>
    <source>
        <strain evidence="3">CBS 121167</strain>
    </source>
</reference>
<name>A0A6A6B7H4_9PEZI</name>
<organism evidence="3 4">
    <name type="scientific">Aplosporella prunicola CBS 121167</name>
    <dbReference type="NCBI Taxonomy" id="1176127"/>
    <lineage>
        <taxon>Eukaryota</taxon>
        <taxon>Fungi</taxon>
        <taxon>Dikarya</taxon>
        <taxon>Ascomycota</taxon>
        <taxon>Pezizomycotina</taxon>
        <taxon>Dothideomycetes</taxon>
        <taxon>Dothideomycetes incertae sedis</taxon>
        <taxon>Botryosphaeriales</taxon>
        <taxon>Aplosporellaceae</taxon>
        <taxon>Aplosporella</taxon>
    </lineage>
</organism>
<gene>
    <name evidence="3" type="ORF">K452DRAFT_309905</name>
</gene>
<dbReference type="SUPFAM" id="SSF89796">
    <property type="entry name" value="CoA-transferase family III (CaiB/BaiF)"/>
    <property type="match status" value="1"/>
</dbReference>
<evidence type="ECO:0000256" key="1">
    <source>
        <dbReference type="ARBA" id="ARBA00008383"/>
    </source>
</evidence>
<keyword evidence="4" id="KW-1185">Reference proteome</keyword>
<dbReference type="InterPro" id="IPR050509">
    <property type="entry name" value="CoA-transferase_III"/>
</dbReference>
<evidence type="ECO:0000256" key="2">
    <source>
        <dbReference type="SAM" id="MobiDB-lite"/>
    </source>
</evidence>
<dbReference type="RefSeq" id="XP_033395825.1">
    <property type="nucleotide sequence ID" value="XM_033543287.1"/>
</dbReference>
<dbReference type="Gene3D" id="3.30.1540.10">
    <property type="entry name" value="formyl-coa transferase, domain 3"/>
    <property type="match status" value="1"/>
</dbReference>
<dbReference type="OrthoDB" id="16747at2759"/>
<protein>
    <recommendedName>
        <fullName evidence="5">Alpha-methylacyl-CoA racemase</fullName>
    </recommendedName>
</protein>
<dbReference type="PANTHER" id="PTHR48228:SF5">
    <property type="entry name" value="ALPHA-METHYLACYL-COA RACEMASE"/>
    <property type="match status" value="1"/>
</dbReference>
<comment type="similarity">
    <text evidence="1">Belongs to the CoA-transferase III family.</text>
</comment>
<dbReference type="Gene3D" id="3.40.50.10540">
    <property type="entry name" value="Crotonobetainyl-coa:carnitine coa-transferase, domain 1"/>
    <property type="match status" value="1"/>
</dbReference>
<dbReference type="PANTHER" id="PTHR48228">
    <property type="entry name" value="SUCCINYL-COA--D-CITRAMALATE COA-TRANSFERASE"/>
    <property type="match status" value="1"/>
</dbReference>
<dbReference type="AlphaFoldDB" id="A0A6A6B7H4"/>
<evidence type="ECO:0008006" key="5">
    <source>
        <dbReference type="Google" id="ProtNLM"/>
    </source>
</evidence>
<dbReference type="GeneID" id="54300784"/>
<dbReference type="InterPro" id="IPR003673">
    <property type="entry name" value="CoA-Trfase_fam_III"/>
</dbReference>
<dbReference type="EMBL" id="ML995490">
    <property type="protein sequence ID" value="KAF2140112.1"/>
    <property type="molecule type" value="Genomic_DNA"/>
</dbReference>
<dbReference type="InterPro" id="IPR044855">
    <property type="entry name" value="CoA-Trfase_III_dom3_sf"/>
</dbReference>
<accession>A0A6A6B7H4</accession>